<keyword evidence="1" id="KW-0472">Membrane</keyword>
<feature type="domain" description="Cell wall elongation regulator TseB-like" evidence="3">
    <location>
        <begin position="40"/>
        <end position="83"/>
    </location>
</feature>
<feature type="transmembrane region" description="Helical" evidence="1">
    <location>
        <begin position="6"/>
        <end position="27"/>
    </location>
</feature>
<dbReference type="Gene3D" id="3.10.450.40">
    <property type="match status" value="2"/>
</dbReference>
<dbReference type="SUPFAM" id="SSF54403">
    <property type="entry name" value="Cystatin/monellin"/>
    <property type="match status" value="2"/>
</dbReference>
<dbReference type="InterPro" id="IPR025711">
    <property type="entry name" value="PepSY"/>
</dbReference>
<organism evidence="4 5">
    <name type="scientific">Metabacillus endolithicus</name>
    <dbReference type="NCBI Taxonomy" id="1535204"/>
    <lineage>
        <taxon>Bacteria</taxon>
        <taxon>Bacillati</taxon>
        <taxon>Bacillota</taxon>
        <taxon>Bacilli</taxon>
        <taxon>Bacillales</taxon>
        <taxon>Bacillaceae</taxon>
        <taxon>Metabacillus</taxon>
    </lineage>
</organism>
<keyword evidence="1" id="KW-0812">Transmembrane</keyword>
<evidence type="ECO:0000256" key="1">
    <source>
        <dbReference type="SAM" id="Phobius"/>
    </source>
</evidence>
<protein>
    <submittedName>
        <fullName evidence="4">DUF5590 domain-containing protein</fullName>
    </submittedName>
</protein>
<evidence type="ECO:0000259" key="3">
    <source>
        <dbReference type="Pfam" id="PF17881"/>
    </source>
</evidence>
<dbReference type="Pfam" id="PF03413">
    <property type="entry name" value="PepSY"/>
    <property type="match status" value="1"/>
</dbReference>
<accession>A0ABW5BWP7</accession>
<dbReference type="RefSeq" id="WP_379051635.1">
    <property type="nucleotide sequence ID" value="NZ_JBHUIK010000002.1"/>
</dbReference>
<dbReference type="Pfam" id="PF17881">
    <property type="entry name" value="TseB"/>
    <property type="match status" value="1"/>
</dbReference>
<proteinExistence type="predicted"/>
<dbReference type="InterPro" id="IPR046350">
    <property type="entry name" value="Cystatin_sf"/>
</dbReference>
<evidence type="ECO:0000313" key="4">
    <source>
        <dbReference type="EMBL" id="MFD2214272.1"/>
    </source>
</evidence>
<sequence>MGRKTWTFIAVFSIIFIAAVWIFTATYQAAREQYTNGHEQSKKIAMESANLSTITEITTFNSDNQYHVLTGEKTNNEGVYVWVYKKDKEDKMLVKKQSSGITKNEALKKVNNEYSPVEIISVRLGMDDEIPIWEVKYKDESDRYTFDYVNFYDGEIIKHMALKTKTSS</sequence>
<dbReference type="InterPro" id="IPR041401">
    <property type="entry name" value="TseB-like_dom"/>
</dbReference>
<gene>
    <name evidence="4" type="ORF">ACFSKK_11325</name>
</gene>
<name>A0ABW5BWP7_9BACI</name>
<dbReference type="Proteomes" id="UP001597318">
    <property type="component" value="Unassembled WGS sequence"/>
</dbReference>
<keyword evidence="1" id="KW-1133">Transmembrane helix</keyword>
<evidence type="ECO:0000313" key="5">
    <source>
        <dbReference type="Proteomes" id="UP001597318"/>
    </source>
</evidence>
<comment type="caution">
    <text evidence="4">The sequence shown here is derived from an EMBL/GenBank/DDBJ whole genome shotgun (WGS) entry which is preliminary data.</text>
</comment>
<keyword evidence="5" id="KW-1185">Reference proteome</keyword>
<feature type="domain" description="PepSY" evidence="2">
    <location>
        <begin position="101"/>
        <end position="159"/>
    </location>
</feature>
<evidence type="ECO:0000259" key="2">
    <source>
        <dbReference type="Pfam" id="PF03413"/>
    </source>
</evidence>
<reference evidence="5" key="1">
    <citation type="journal article" date="2019" name="Int. J. Syst. Evol. Microbiol.">
        <title>The Global Catalogue of Microorganisms (GCM) 10K type strain sequencing project: providing services to taxonomists for standard genome sequencing and annotation.</title>
        <authorList>
            <consortium name="The Broad Institute Genomics Platform"/>
            <consortium name="The Broad Institute Genome Sequencing Center for Infectious Disease"/>
            <person name="Wu L."/>
            <person name="Ma J."/>
        </authorList>
    </citation>
    <scope>NUCLEOTIDE SEQUENCE [LARGE SCALE GENOMIC DNA]</scope>
    <source>
        <strain evidence="5">CGMCC 1.15474</strain>
    </source>
</reference>
<dbReference type="EMBL" id="JBHUIK010000002">
    <property type="protein sequence ID" value="MFD2214272.1"/>
    <property type="molecule type" value="Genomic_DNA"/>
</dbReference>